<dbReference type="Proteomes" id="UP001597532">
    <property type="component" value="Unassembled WGS sequence"/>
</dbReference>
<evidence type="ECO:0000313" key="1">
    <source>
        <dbReference type="EMBL" id="MFD2789188.1"/>
    </source>
</evidence>
<dbReference type="EMBL" id="JBHUOK010000008">
    <property type="protein sequence ID" value="MFD2789188.1"/>
    <property type="molecule type" value="Genomic_DNA"/>
</dbReference>
<comment type="caution">
    <text evidence="1">The sequence shown here is derived from an EMBL/GenBank/DDBJ whole genome shotgun (WGS) entry which is preliminary data.</text>
</comment>
<accession>A0ABW5VG55</accession>
<organism evidence="1 2">
    <name type="scientific">Arenibacter antarcticus</name>
    <dbReference type="NCBI Taxonomy" id="2040469"/>
    <lineage>
        <taxon>Bacteria</taxon>
        <taxon>Pseudomonadati</taxon>
        <taxon>Bacteroidota</taxon>
        <taxon>Flavobacteriia</taxon>
        <taxon>Flavobacteriales</taxon>
        <taxon>Flavobacteriaceae</taxon>
        <taxon>Arenibacter</taxon>
    </lineage>
</organism>
<name>A0ABW5VG55_9FLAO</name>
<protein>
    <submittedName>
        <fullName evidence="1">Alpha-ketoglutarate decarboxylase</fullName>
    </submittedName>
</protein>
<sequence length="176" mass="19651">MKTGYSLLKSPFLLLFFSLLTTISYSQGKPTTSDFWKRVQLGGGLGLGFGNNSFNASVSPSAIYRISNEFGMGMGLNLNYAKFNNAKLLAYGGSFLTFYNPIPVLQFSAELEQLRVNTRIELDGRNSENAYWSPALFTGIGYSMPNVTLGVRYNLLHDDQKSIYANALMPFIRVYF</sequence>
<proteinExistence type="predicted"/>
<gene>
    <name evidence="1" type="ORF">ACFS1K_05385</name>
</gene>
<evidence type="ECO:0000313" key="2">
    <source>
        <dbReference type="Proteomes" id="UP001597532"/>
    </source>
</evidence>
<reference evidence="2" key="1">
    <citation type="journal article" date="2019" name="Int. J. Syst. Evol. Microbiol.">
        <title>The Global Catalogue of Microorganisms (GCM) 10K type strain sequencing project: providing services to taxonomists for standard genome sequencing and annotation.</title>
        <authorList>
            <consortium name="The Broad Institute Genomics Platform"/>
            <consortium name="The Broad Institute Genome Sequencing Center for Infectious Disease"/>
            <person name="Wu L."/>
            <person name="Ma J."/>
        </authorList>
    </citation>
    <scope>NUCLEOTIDE SEQUENCE [LARGE SCALE GENOMIC DNA]</scope>
    <source>
        <strain evidence="2">KCTC 52924</strain>
    </source>
</reference>
<keyword evidence="2" id="KW-1185">Reference proteome</keyword>
<dbReference type="RefSeq" id="WP_251808841.1">
    <property type="nucleotide sequence ID" value="NZ_CP166679.1"/>
</dbReference>